<evidence type="ECO:0000256" key="1">
    <source>
        <dbReference type="ARBA" id="ARBA00010577"/>
    </source>
</evidence>
<gene>
    <name evidence="5" type="ORF">HGG79_02645</name>
</gene>
<proteinExistence type="inferred from homology"/>
<keyword evidence="6" id="KW-1185">Reference proteome</keyword>
<feature type="region of interest" description="Disordered" evidence="4">
    <location>
        <begin position="1"/>
        <end position="53"/>
    </location>
</feature>
<feature type="region of interest" description="Disordered" evidence="4">
    <location>
        <begin position="176"/>
        <end position="214"/>
    </location>
</feature>
<dbReference type="GO" id="GO:0044781">
    <property type="term" value="P:bacterial-type flagellum organization"/>
    <property type="evidence" value="ECO:0007669"/>
    <property type="project" value="UniProtKB-UniRule"/>
</dbReference>
<comment type="caution">
    <text evidence="5">The sequence shown here is derived from an EMBL/GenBank/DDBJ whole genome shotgun (WGS) entry which is preliminary data.</text>
</comment>
<name>A0A923EA45_CLOTT</name>
<reference evidence="5 6" key="1">
    <citation type="submission" date="2020-04" db="EMBL/GenBank/DDBJ databases">
        <title>Genomic insights into acetone-butanol-ethanol (ABE) fermentation by sequencing solventogenic clostridia strains.</title>
        <authorList>
            <person name="Brown S."/>
        </authorList>
    </citation>
    <scope>NUCLEOTIDE SEQUENCE [LARGE SCALE GENOMIC DNA]</scope>
    <source>
        <strain evidence="5 6">DJ011</strain>
    </source>
</reference>
<comment type="function">
    <text evidence="3">Required for flagellar hook formation. May act as a scaffolding protein.</text>
</comment>
<feature type="compositionally biased region" description="Basic and acidic residues" evidence="4">
    <location>
        <begin position="186"/>
        <end position="214"/>
    </location>
</feature>
<evidence type="ECO:0000313" key="5">
    <source>
        <dbReference type="EMBL" id="MBC2396680.1"/>
    </source>
</evidence>
<dbReference type="Proteomes" id="UP000563151">
    <property type="component" value="Unassembled WGS sequence"/>
</dbReference>
<evidence type="ECO:0000313" key="6">
    <source>
        <dbReference type="Proteomes" id="UP000563151"/>
    </source>
</evidence>
<evidence type="ECO:0000256" key="3">
    <source>
        <dbReference type="RuleBase" id="RU362076"/>
    </source>
</evidence>
<organism evidence="5 6">
    <name type="scientific">Clostridium tetanomorphum</name>
    <dbReference type="NCBI Taxonomy" id="1553"/>
    <lineage>
        <taxon>Bacteria</taxon>
        <taxon>Bacillati</taxon>
        <taxon>Bacillota</taxon>
        <taxon>Clostridia</taxon>
        <taxon>Eubacteriales</taxon>
        <taxon>Clostridiaceae</taxon>
        <taxon>Clostridium</taxon>
    </lineage>
</organism>
<accession>A0A923EA45</accession>
<dbReference type="Pfam" id="PF03963">
    <property type="entry name" value="FlgD"/>
    <property type="match status" value="1"/>
</dbReference>
<dbReference type="EMBL" id="JAAZWO010000002">
    <property type="protein sequence ID" value="MBC2396680.1"/>
    <property type="molecule type" value="Genomic_DNA"/>
</dbReference>
<evidence type="ECO:0000256" key="2">
    <source>
        <dbReference type="ARBA" id="ARBA00022795"/>
    </source>
</evidence>
<protein>
    <recommendedName>
        <fullName evidence="3">Basal-body rod modification protein FlgD</fullName>
    </recommendedName>
</protein>
<keyword evidence="2 3" id="KW-1005">Bacterial flagellum biogenesis</keyword>
<dbReference type="InterPro" id="IPR005648">
    <property type="entry name" value="FlgD"/>
</dbReference>
<evidence type="ECO:0000256" key="4">
    <source>
        <dbReference type="SAM" id="MobiDB-lite"/>
    </source>
</evidence>
<feature type="compositionally biased region" description="Polar residues" evidence="4">
    <location>
        <begin position="1"/>
        <end position="13"/>
    </location>
</feature>
<dbReference type="AlphaFoldDB" id="A0A923EA45"/>
<dbReference type="RefSeq" id="WP_051593435.1">
    <property type="nucleotide sequence ID" value="NZ_JAAZWO010000002.1"/>
</dbReference>
<comment type="similarity">
    <text evidence="1 3">Belongs to the FlgD family.</text>
</comment>
<feature type="compositionally biased region" description="Low complexity" evidence="4">
    <location>
        <begin position="14"/>
        <end position="37"/>
    </location>
</feature>
<sequence length="214" mass="23306">MAGDMSITNTPKVTDTNSSNKNTNNKNTNDKNSINKKVGSASATARGTRIVQPGEGMDKNAFLRILSAELSHQDPTNAKDGTEFVSQMAQFAGLEQMANLNTNIRFVGASSLIGKSVMLNRVNENGNLYVGKVTGVSKDSEAITLNVAVGQEKDEDGNMVPIIKKFRMEDVIELVNSEENITQPPAEEKDSQKETDVNKDRTDNDKKVDNNIQV</sequence>